<dbReference type="EMBL" id="EQ999546">
    <property type="protein sequence ID" value="EEZ30946.1"/>
    <property type="molecule type" value="Genomic_DNA"/>
</dbReference>
<dbReference type="GeneID" id="93014764"/>
<protein>
    <submittedName>
        <fullName evidence="2">Uncharacterized protein</fullName>
    </submittedName>
</protein>
<evidence type="ECO:0000313" key="2">
    <source>
        <dbReference type="EMBL" id="EEZ30946.1"/>
    </source>
</evidence>
<reference evidence="2" key="1">
    <citation type="submission" date="2009-01" db="EMBL/GenBank/DDBJ databases">
        <title>The Genome Sequence of Brucella pinnipedialis M292/94/1.</title>
        <authorList>
            <consortium name="The Broad Institute Genome Sequencing Platform"/>
            <person name="Ward D."/>
            <person name="Young S.K."/>
            <person name="Kodira C.D."/>
            <person name="Zeng Q."/>
            <person name="Koehrsen M."/>
            <person name="Alvarado L."/>
            <person name="Berlin A."/>
            <person name="Borenstein D."/>
            <person name="Chen Z."/>
            <person name="Engels R."/>
            <person name="Freedman E."/>
            <person name="Gellesch M."/>
            <person name="Goldberg J."/>
            <person name="Griggs A."/>
            <person name="Gujja S."/>
            <person name="Heiman D."/>
            <person name="Hepburn T."/>
            <person name="Howarth C."/>
            <person name="Jen D."/>
            <person name="Larson L."/>
            <person name="Lewis B."/>
            <person name="Mehta T."/>
            <person name="Park D."/>
            <person name="Pearson M."/>
            <person name="Roberts A."/>
            <person name="Saif S."/>
            <person name="Shea T."/>
            <person name="Shenoy N."/>
            <person name="Sisk P."/>
            <person name="Stolte C."/>
            <person name="Sykes S."/>
            <person name="Walk T."/>
            <person name="White J."/>
            <person name="Yandava C."/>
            <person name="Whatmore A.M."/>
            <person name="Perrett L.L."/>
            <person name="O'Callaghan D."/>
            <person name="Nusbaum C."/>
            <person name="Galagan J."/>
            <person name="Birren B."/>
        </authorList>
    </citation>
    <scope>NUCLEOTIDE SEQUENCE [LARGE SCALE GENOMIC DNA]</scope>
    <source>
        <strain evidence="2">M292/94/1</strain>
    </source>
</reference>
<evidence type="ECO:0000256" key="1">
    <source>
        <dbReference type="SAM" id="MobiDB-lite"/>
    </source>
</evidence>
<dbReference type="Proteomes" id="UP000004659">
    <property type="component" value="Unassembled WGS sequence"/>
</dbReference>
<name>A0A0E1X474_9HYPH</name>
<dbReference type="AlphaFoldDB" id="A0A0E1X474"/>
<gene>
    <name evidence="2" type="ORF">BALG_01066</name>
</gene>
<feature type="region of interest" description="Disordered" evidence="1">
    <location>
        <begin position="1"/>
        <end position="30"/>
    </location>
</feature>
<dbReference type="HOGENOM" id="CLU_2153533_0_0_5"/>
<organism evidence="2">
    <name type="scientific">Brucella pinnipedialis M292/94/1</name>
    <dbReference type="NCBI Taxonomy" id="520462"/>
    <lineage>
        <taxon>Bacteria</taxon>
        <taxon>Pseudomonadati</taxon>
        <taxon>Pseudomonadota</taxon>
        <taxon>Alphaproteobacteria</taxon>
        <taxon>Hyphomicrobiales</taxon>
        <taxon>Brucellaceae</taxon>
        <taxon>Brucella/Ochrobactrum group</taxon>
        <taxon>Brucella</taxon>
    </lineage>
</organism>
<proteinExistence type="predicted"/>
<dbReference type="RefSeq" id="WP_002963933.1">
    <property type="nucleotide sequence ID" value="NZ_EQ999546.1"/>
</dbReference>
<accession>A0A0E1X474</accession>
<feature type="region of interest" description="Disordered" evidence="1">
    <location>
        <begin position="88"/>
        <end position="111"/>
    </location>
</feature>
<sequence length="111" mass="12835">MKQEERPAGFPRRACRAGAAPQKHSTGAKPILIDIEGEEDQKHRIDAAREAAKFLHVCLGEKRFKEFMKLIKEADMLEFERQLKKNVRRKQTTSEQQLEAMESQPTYGMFS</sequence>